<keyword evidence="2" id="KW-1185">Reference proteome</keyword>
<dbReference type="AlphaFoldDB" id="A0AAX1WYJ8"/>
<gene>
    <name evidence="1" type="ORF">EDC60_0269</name>
</gene>
<dbReference type="SUPFAM" id="SSF158544">
    <property type="entry name" value="GspK insert domain-like"/>
    <property type="match status" value="1"/>
</dbReference>
<evidence type="ECO:0000313" key="1">
    <source>
        <dbReference type="EMBL" id="ROR50516.1"/>
    </source>
</evidence>
<accession>A0AAX1WYJ8</accession>
<dbReference type="Proteomes" id="UP000271868">
    <property type="component" value="Unassembled WGS sequence"/>
</dbReference>
<reference evidence="1 2" key="1">
    <citation type="submission" date="2018-11" db="EMBL/GenBank/DDBJ databases">
        <title>Genomic Encyclopedia of Type Strains, Phase IV (KMG-IV): sequencing the most valuable type-strain genomes for metagenomic binning, comparative biology and taxonomic classification.</title>
        <authorList>
            <person name="Goeker M."/>
        </authorList>
    </citation>
    <scope>NUCLEOTIDE SEQUENCE [LARGE SCALE GENOMIC DNA]</scope>
    <source>
        <strain evidence="1 2">DSM 15985</strain>
    </source>
</reference>
<dbReference type="RefSeq" id="WP_123674934.1">
    <property type="nucleotide sequence ID" value="NZ_DAMBYI010000005.1"/>
</dbReference>
<protein>
    <submittedName>
        <fullName evidence="1">General secretion pathway protein K</fullName>
    </submittedName>
</protein>
<name>A0AAX1WYJ8_9BURK</name>
<sequence length="272" mass="28765">MALVSVLWMVAALSIIATGLTRSIREEARLMSLARQDVQAQALGDAAIQVVLQAIVAGNKPVVQLVQTNVVYKGVSMQVQAMPLNGLIDINSAGIPLLERLLSVGGGMPPAAAQAIAQAIVDARERRDAKGTPQRFEAEEDLLRVPGMDYDLYARLAALLTADLRGSGKVNPMAAPVEVLAVLANGNAGAAIQIAANREAGQVGVDTSALDANFIDSVTVRRLRIQARVPMADGSVVRVSRSVDFGARTQDGAPWHTFRTTSGVEPVRRKNS</sequence>
<evidence type="ECO:0000313" key="2">
    <source>
        <dbReference type="Proteomes" id="UP000271868"/>
    </source>
</evidence>
<dbReference type="EMBL" id="RJVL01000001">
    <property type="protein sequence ID" value="ROR50516.1"/>
    <property type="molecule type" value="Genomic_DNA"/>
</dbReference>
<proteinExistence type="predicted"/>
<dbReference type="InterPro" id="IPR038072">
    <property type="entry name" value="GspK_central_sf"/>
</dbReference>
<organism evidence="1 2">
    <name type="scientific">Diaphorobacter nitroreducens</name>
    <dbReference type="NCBI Taxonomy" id="164759"/>
    <lineage>
        <taxon>Bacteria</taxon>
        <taxon>Pseudomonadati</taxon>
        <taxon>Pseudomonadota</taxon>
        <taxon>Betaproteobacteria</taxon>
        <taxon>Burkholderiales</taxon>
        <taxon>Comamonadaceae</taxon>
        <taxon>Diaphorobacter</taxon>
    </lineage>
</organism>
<comment type="caution">
    <text evidence="1">The sequence shown here is derived from an EMBL/GenBank/DDBJ whole genome shotgun (WGS) entry which is preliminary data.</text>
</comment>